<evidence type="ECO:0000313" key="4">
    <source>
        <dbReference type="Ensembl" id="ENSCINP00000028864.2"/>
    </source>
</evidence>
<keyword evidence="2" id="KW-0067">ATP-binding</keyword>
<evidence type="ECO:0000256" key="2">
    <source>
        <dbReference type="ARBA" id="ARBA00022840"/>
    </source>
</evidence>
<dbReference type="Proteomes" id="UP000008144">
    <property type="component" value="Unassembled WGS sequence"/>
</dbReference>
<protein>
    <recommendedName>
        <fullName evidence="3">KEN domain-containing protein</fullName>
    </recommendedName>
</protein>
<evidence type="ECO:0000313" key="5">
    <source>
        <dbReference type="Proteomes" id="UP000008144"/>
    </source>
</evidence>
<keyword evidence="1" id="KW-0547">Nucleotide-binding</keyword>
<evidence type="ECO:0000256" key="1">
    <source>
        <dbReference type="ARBA" id="ARBA00022741"/>
    </source>
</evidence>
<reference evidence="5" key="1">
    <citation type="journal article" date="2002" name="Science">
        <title>The draft genome of Ciona intestinalis: insights into chordate and vertebrate origins.</title>
        <authorList>
            <person name="Dehal P."/>
            <person name="Satou Y."/>
            <person name="Campbell R.K."/>
            <person name="Chapman J."/>
            <person name="Degnan B."/>
            <person name="De Tomaso A."/>
            <person name="Davidson B."/>
            <person name="Di Gregorio A."/>
            <person name="Gelpke M."/>
            <person name="Goodstein D.M."/>
            <person name="Harafuji N."/>
            <person name="Hastings K.E."/>
            <person name="Ho I."/>
            <person name="Hotta K."/>
            <person name="Huang W."/>
            <person name="Kawashima T."/>
            <person name="Lemaire P."/>
            <person name="Martinez D."/>
            <person name="Meinertzhagen I.A."/>
            <person name="Necula S."/>
            <person name="Nonaka M."/>
            <person name="Putnam N."/>
            <person name="Rash S."/>
            <person name="Saiga H."/>
            <person name="Satake M."/>
            <person name="Terry A."/>
            <person name="Yamada L."/>
            <person name="Wang H.G."/>
            <person name="Awazu S."/>
            <person name="Azumi K."/>
            <person name="Boore J."/>
            <person name="Branno M."/>
            <person name="Chin-Bow S."/>
            <person name="DeSantis R."/>
            <person name="Doyle S."/>
            <person name="Francino P."/>
            <person name="Keys D.N."/>
            <person name="Haga S."/>
            <person name="Hayashi H."/>
            <person name="Hino K."/>
            <person name="Imai K.S."/>
            <person name="Inaba K."/>
            <person name="Kano S."/>
            <person name="Kobayashi K."/>
            <person name="Kobayashi M."/>
            <person name="Lee B.I."/>
            <person name="Makabe K.W."/>
            <person name="Manohar C."/>
            <person name="Matassi G."/>
            <person name="Medina M."/>
            <person name="Mochizuki Y."/>
            <person name="Mount S."/>
            <person name="Morishita T."/>
            <person name="Miura S."/>
            <person name="Nakayama A."/>
            <person name="Nishizaka S."/>
            <person name="Nomoto H."/>
            <person name="Ohta F."/>
            <person name="Oishi K."/>
            <person name="Rigoutsos I."/>
            <person name="Sano M."/>
            <person name="Sasaki A."/>
            <person name="Sasakura Y."/>
            <person name="Shoguchi E."/>
            <person name="Shin-i T."/>
            <person name="Spagnuolo A."/>
            <person name="Stainier D."/>
            <person name="Suzuki M.M."/>
            <person name="Tassy O."/>
            <person name="Takatori N."/>
            <person name="Tokuoka M."/>
            <person name="Yagi K."/>
            <person name="Yoshizaki F."/>
            <person name="Wada S."/>
            <person name="Zhang C."/>
            <person name="Hyatt P.D."/>
            <person name="Larimer F."/>
            <person name="Detter C."/>
            <person name="Doggett N."/>
            <person name="Glavina T."/>
            <person name="Hawkins T."/>
            <person name="Richardson P."/>
            <person name="Lucas S."/>
            <person name="Kohara Y."/>
            <person name="Levine M."/>
            <person name="Satoh N."/>
            <person name="Rokhsar D.S."/>
        </authorList>
    </citation>
    <scope>NUCLEOTIDE SEQUENCE [LARGE SCALE GENOMIC DNA]</scope>
</reference>
<dbReference type="HOGENOM" id="CLU_2025900_0_0_1"/>
<sequence>MKRDNLKLAHIPKYQGKPNKQTGELREMDYKNVQTYVRFVRNTLEHWNDCFAHLKKEEKDKLPKKIEDRLRMLTSAYPDILRDLYYKLVTDANFQDKFGELAKIDLTKVKSKIQDPKKDGAV</sequence>
<dbReference type="InParanoid" id="F6QTP8"/>
<reference evidence="4" key="2">
    <citation type="submission" date="2025-08" db="UniProtKB">
        <authorList>
            <consortium name="Ensembl"/>
        </authorList>
    </citation>
    <scope>IDENTIFICATION</scope>
</reference>
<feature type="domain" description="KEN" evidence="3">
    <location>
        <begin position="1"/>
        <end position="104"/>
    </location>
</feature>
<dbReference type="Gene3D" id="1.20.1440.180">
    <property type="entry name" value="KEN domain"/>
    <property type="match status" value="1"/>
</dbReference>
<accession>F6QTP8</accession>
<evidence type="ECO:0000259" key="3">
    <source>
        <dbReference type="PROSITE" id="PS51392"/>
    </source>
</evidence>
<dbReference type="InterPro" id="IPR010513">
    <property type="entry name" value="KEN_dom"/>
</dbReference>
<organism evidence="4 5">
    <name type="scientific">Ciona intestinalis</name>
    <name type="common">Transparent sea squirt</name>
    <name type="synonym">Ascidia intestinalis</name>
    <dbReference type="NCBI Taxonomy" id="7719"/>
    <lineage>
        <taxon>Eukaryota</taxon>
        <taxon>Metazoa</taxon>
        <taxon>Chordata</taxon>
        <taxon>Tunicata</taxon>
        <taxon>Ascidiacea</taxon>
        <taxon>Phlebobranchia</taxon>
        <taxon>Cionidae</taxon>
        <taxon>Ciona</taxon>
    </lineage>
</organism>
<dbReference type="GO" id="GO:0005524">
    <property type="term" value="F:ATP binding"/>
    <property type="evidence" value="ECO:0007669"/>
    <property type="project" value="UniProtKB-KW"/>
</dbReference>
<proteinExistence type="predicted"/>
<keyword evidence="5" id="KW-1185">Reference proteome</keyword>
<reference evidence="4" key="3">
    <citation type="submission" date="2025-09" db="UniProtKB">
        <authorList>
            <consortium name="Ensembl"/>
        </authorList>
    </citation>
    <scope>IDENTIFICATION</scope>
</reference>
<dbReference type="Pfam" id="PF06479">
    <property type="entry name" value="Ribonuc_2-5A"/>
    <property type="match status" value="1"/>
</dbReference>
<dbReference type="GO" id="GO:0006397">
    <property type="term" value="P:mRNA processing"/>
    <property type="evidence" value="ECO:0007669"/>
    <property type="project" value="InterPro"/>
</dbReference>
<dbReference type="InterPro" id="IPR038357">
    <property type="entry name" value="KEN_sf"/>
</dbReference>
<dbReference type="PROSITE" id="PS51392">
    <property type="entry name" value="KEN"/>
    <property type="match status" value="1"/>
</dbReference>
<dbReference type="AlphaFoldDB" id="F6QTP8"/>
<dbReference type="GO" id="GO:0004540">
    <property type="term" value="F:RNA nuclease activity"/>
    <property type="evidence" value="ECO:0007669"/>
    <property type="project" value="InterPro"/>
</dbReference>
<dbReference type="GeneTree" id="ENSGT00390000001722"/>
<name>F6QTP8_CIOIN</name>
<dbReference type="Ensembl" id="ENSCINT00000029110.2">
    <property type="protein sequence ID" value="ENSCINP00000028864.2"/>
    <property type="gene ID" value="ENSCING00000016782.2"/>
</dbReference>